<evidence type="ECO:0000256" key="1">
    <source>
        <dbReference type="SAM" id="MobiDB-lite"/>
    </source>
</evidence>
<feature type="region of interest" description="Disordered" evidence="1">
    <location>
        <begin position="264"/>
        <end position="289"/>
    </location>
</feature>
<accession>A0A7W3JAU4</accession>
<dbReference type="EMBL" id="JACGWV010000001">
    <property type="protein sequence ID" value="MBA8809451.1"/>
    <property type="molecule type" value="Genomic_DNA"/>
</dbReference>
<dbReference type="InterPro" id="IPR029058">
    <property type="entry name" value="AB_hydrolase_fold"/>
</dbReference>
<dbReference type="RefSeq" id="WP_182618306.1">
    <property type="nucleotide sequence ID" value="NZ_BAAATF010000011.1"/>
</dbReference>
<dbReference type="AlphaFoldDB" id="A0A7W3JAU4"/>
<dbReference type="Proteomes" id="UP000540568">
    <property type="component" value="Unassembled WGS sequence"/>
</dbReference>
<gene>
    <name evidence="2" type="ORF">FHX71_003393</name>
</gene>
<evidence type="ECO:0008006" key="4">
    <source>
        <dbReference type="Google" id="ProtNLM"/>
    </source>
</evidence>
<dbReference type="SUPFAM" id="SSF53474">
    <property type="entry name" value="alpha/beta-Hydrolases"/>
    <property type="match status" value="1"/>
</dbReference>
<dbReference type="Gene3D" id="3.40.50.1820">
    <property type="entry name" value="alpha/beta hydrolase"/>
    <property type="match status" value="1"/>
</dbReference>
<evidence type="ECO:0000313" key="2">
    <source>
        <dbReference type="EMBL" id="MBA8809451.1"/>
    </source>
</evidence>
<reference evidence="2 3" key="1">
    <citation type="submission" date="2020-07" db="EMBL/GenBank/DDBJ databases">
        <title>Sequencing the genomes of 1000 actinobacteria strains.</title>
        <authorList>
            <person name="Klenk H.-P."/>
        </authorList>
    </citation>
    <scope>NUCLEOTIDE SEQUENCE [LARGE SCALE GENOMIC DNA]</scope>
    <source>
        <strain evidence="2 3">DSM 44121</strain>
    </source>
</reference>
<feature type="region of interest" description="Disordered" evidence="1">
    <location>
        <begin position="77"/>
        <end position="115"/>
    </location>
</feature>
<feature type="compositionally biased region" description="Polar residues" evidence="1">
    <location>
        <begin position="508"/>
        <end position="518"/>
    </location>
</feature>
<feature type="region of interest" description="Disordered" evidence="1">
    <location>
        <begin position="473"/>
        <end position="527"/>
    </location>
</feature>
<comment type="caution">
    <text evidence="2">The sequence shown here is derived from an EMBL/GenBank/DDBJ whole genome shotgun (WGS) entry which is preliminary data.</text>
</comment>
<proteinExistence type="predicted"/>
<keyword evidence="3" id="KW-1185">Reference proteome</keyword>
<protein>
    <recommendedName>
        <fullName evidence="4">PGAP1-like protein</fullName>
    </recommendedName>
</protein>
<sequence length="527" mass="54449">MSDTMQGQDPEQVRALAQMLEDGASQLETVKQITSVAVWGFDGAGPNVEQMRGEWESQHAPMLGTVAESLTTYAQRARANADAQDQTSSTYDGAGFPGVSTQGSSNSGGDDDGGVLDWLGDRAGDLWDAGGDAVDWVGDKAGDAAGWLGDRATDLWNAGGDAVGWIGDKGSDALGWLGDRGSDALGWLGDRASAIGGAFENVGDAGLQLWDATGGAILDGEWPRTTEVIASQIRLAGAVVGLGITAGSSGMLDPKIFDDGDPYADAPRPITQDAKGPNGEPPLRVPSDLENLTQGVTDSYGAGDGNVRVTTIDGPNGPRVIVSVPGTESWNPSAGDNPMDLTGNLVTAGGSRSTMSAAVELAMQNADIPPGAEVMLVGHSQGGMTVADLASDSGFVSQYNVTNAVTFGSPIDSAHIDPSVSVLEMQHRSDVVPRLDLGDARFNPFSPNPVLPGGHNESANHTTVTMDNPGSWYDAGGNHSHEAYSESIKGSSDPGLAAYEQQLRESGFLTNDPSSVTGQDIHVGRNN</sequence>
<evidence type="ECO:0000313" key="3">
    <source>
        <dbReference type="Proteomes" id="UP000540568"/>
    </source>
</evidence>
<organism evidence="2 3">
    <name type="scientific">Promicromonospora sukumoe</name>
    <dbReference type="NCBI Taxonomy" id="88382"/>
    <lineage>
        <taxon>Bacteria</taxon>
        <taxon>Bacillati</taxon>
        <taxon>Actinomycetota</taxon>
        <taxon>Actinomycetes</taxon>
        <taxon>Micrococcales</taxon>
        <taxon>Promicromonosporaceae</taxon>
        <taxon>Promicromonospora</taxon>
    </lineage>
</organism>
<feature type="compositionally biased region" description="Low complexity" evidence="1">
    <location>
        <begin position="77"/>
        <end position="86"/>
    </location>
</feature>
<name>A0A7W3JAU4_9MICO</name>